<dbReference type="EMBL" id="CP034546">
    <property type="protein sequence ID" value="AZQ53489.1"/>
    <property type="molecule type" value="Genomic_DNA"/>
</dbReference>
<dbReference type="InterPro" id="IPR021439">
    <property type="entry name" value="DUF3088"/>
</dbReference>
<accession>A0A3Q9FBA0</accession>
<proteinExistence type="predicted"/>
<dbReference type="AlphaFoldDB" id="A0A3Q9FBA0"/>
<name>A0A3Q9FBA0_9BURK</name>
<reference evidence="1 2" key="1">
    <citation type="submission" date="2018-12" db="EMBL/GenBank/DDBJ databases">
        <title>Cadmium resistance mechanism in endophytic bacteria Burkholderia cenocepacia YG-3.</title>
        <authorList>
            <person name="Zhang X."/>
            <person name="Wang X."/>
            <person name="Zhu Y."/>
        </authorList>
    </citation>
    <scope>NUCLEOTIDE SEQUENCE [LARGE SCALE GENOMIC DNA]</scope>
    <source>
        <strain evidence="1 2">YG-3</strain>
    </source>
</reference>
<sequence length="114" mass="12440">MSRDVLFLLEPGFADPKHPGERFVCPHGLPIEGLLASAPDLAARIDVKRVGFARPRPAVIDALDDAHQGLPVLVLGRDQPAPDDAQTLGDVRFVTDARRILELLAERHGFPVLH</sequence>
<protein>
    <submittedName>
        <fullName evidence="1">DUF3088 domain-containing protein</fullName>
    </submittedName>
</protein>
<evidence type="ECO:0000313" key="1">
    <source>
        <dbReference type="EMBL" id="AZQ53489.1"/>
    </source>
</evidence>
<evidence type="ECO:0000313" key="2">
    <source>
        <dbReference type="Proteomes" id="UP000277191"/>
    </source>
</evidence>
<dbReference type="RefSeq" id="WP_126365514.1">
    <property type="nucleotide sequence ID" value="NZ_CP034546.1"/>
</dbReference>
<dbReference type="Proteomes" id="UP000277191">
    <property type="component" value="Chromosome 2"/>
</dbReference>
<dbReference type="Pfam" id="PF11287">
    <property type="entry name" value="DUF3088"/>
    <property type="match status" value="1"/>
</dbReference>
<gene>
    <name evidence="1" type="ORF">D5R55_21330</name>
</gene>
<organism evidence="1 2">
    <name type="scientific">Burkholderia cenocepacia</name>
    <dbReference type="NCBI Taxonomy" id="95486"/>
    <lineage>
        <taxon>Bacteria</taxon>
        <taxon>Pseudomonadati</taxon>
        <taxon>Pseudomonadota</taxon>
        <taxon>Betaproteobacteria</taxon>
        <taxon>Burkholderiales</taxon>
        <taxon>Burkholderiaceae</taxon>
        <taxon>Burkholderia</taxon>
        <taxon>Burkholderia cepacia complex</taxon>
    </lineage>
</organism>